<proteinExistence type="predicted"/>
<dbReference type="EMBL" id="AEYH02003170">
    <property type="protein sequence ID" value="KFG30709.1"/>
    <property type="molecule type" value="Genomic_DNA"/>
</dbReference>
<name>A0A086JEZ1_TOXGO</name>
<dbReference type="AlphaFoldDB" id="A0A086JEZ1"/>
<gene>
    <name evidence="2" type="ORF">TGFOU_367130</name>
</gene>
<feature type="region of interest" description="Disordered" evidence="1">
    <location>
        <begin position="274"/>
        <end position="309"/>
    </location>
</feature>
<sequence length="309" mass="34560">MLCCSPRSSSLSFICICEWRELSGEFLLCGCRWSPRILTASFWFASIALSHFLEVSFVFFLHVVSESTASGVDGDGGTLCEFESSESFLLAFLVERRKAFVVAPVVRLVGCATQLSLQLGLPQFLQLDLAFESVPHSLQAKSLLQNATALRLGQHRLREGAVVAPQRLRIGGVRRGHRLCMLPQVLAGVGRLLETRGFLLENHISAVLALQLAVPLFGLQQSVLLQNSLDFLVTLSALRKRFGSGGRRQSLVRVFKDLVTLRLLRLLWRRRVSGRQPKKQDKRKQQKQAKGGRRKLAGRDAQATLRRRN</sequence>
<dbReference type="Proteomes" id="UP000028838">
    <property type="component" value="Unassembled WGS sequence"/>
</dbReference>
<evidence type="ECO:0000313" key="3">
    <source>
        <dbReference type="Proteomes" id="UP000028838"/>
    </source>
</evidence>
<dbReference type="VEuPathDB" id="ToxoDB:TGFOU_367130"/>
<protein>
    <submittedName>
        <fullName evidence="2">Uncharacterized protein</fullName>
    </submittedName>
</protein>
<reference evidence="2 3" key="1">
    <citation type="submission" date="2014-07" db="EMBL/GenBank/DDBJ databases">
        <authorList>
            <person name="Sibley D."/>
            <person name="Venepally P."/>
            <person name="Karamycheva S."/>
            <person name="Hadjithomas M."/>
            <person name="Khan A."/>
            <person name="Brunk B."/>
            <person name="Roos D."/>
            <person name="Caler E."/>
            <person name="Lorenzi H."/>
        </authorList>
    </citation>
    <scope>NUCLEOTIDE SEQUENCE [LARGE SCALE GENOMIC DNA]</scope>
    <source>
        <strain evidence="2 3">FOU</strain>
    </source>
</reference>
<accession>A0A086JEZ1</accession>
<organism evidence="2 3">
    <name type="scientific">Toxoplasma gondii FOU</name>
    <dbReference type="NCBI Taxonomy" id="943167"/>
    <lineage>
        <taxon>Eukaryota</taxon>
        <taxon>Sar</taxon>
        <taxon>Alveolata</taxon>
        <taxon>Apicomplexa</taxon>
        <taxon>Conoidasida</taxon>
        <taxon>Coccidia</taxon>
        <taxon>Eucoccidiorida</taxon>
        <taxon>Eimeriorina</taxon>
        <taxon>Sarcocystidae</taxon>
        <taxon>Toxoplasma</taxon>
    </lineage>
</organism>
<feature type="compositionally biased region" description="Basic residues" evidence="1">
    <location>
        <begin position="274"/>
        <end position="296"/>
    </location>
</feature>
<comment type="caution">
    <text evidence="2">The sequence shown here is derived from an EMBL/GenBank/DDBJ whole genome shotgun (WGS) entry which is preliminary data.</text>
</comment>
<evidence type="ECO:0000256" key="1">
    <source>
        <dbReference type="SAM" id="MobiDB-lite"/>
    </source>
</evidence>
<evidence type="ECO:0000313" key="2">
    <source>
        <dbReference type="EMBL" id="KFG30709.1"/>
    </source>
</evidence>